<dbReference type="OrthoDB" id="9804625at2"/>
<dbReference type="PANTHER" id="PTHR11609">
    <property type="entry name" value="PURINE BIOSYNTHESIS PROTEIN 6/7, PUR6/7"/>
    <property type="match status" value="1"/>
</dbReference>
<dbReference type="FunFam" id="3.30.1490.20:FF:000015">
    <property type="entry name" value="N5-carboxyaminoimidazole ribonucleotide synthase"/>
    <property type="match status" value="1"/>
</dbReference>
<evidence type="ECO:0000256" key="3">
    <source>
        <dbReference type="ARBA" id="ARBA00022755"/>
    </source>
</evidence>
<dbReference type="NCBIfam" id="NF004677">
    <property type="entry name" value="PRK06019.1-3"/>
    <property type="match status" value="1"/>
</dbReference>
<dbReference type="NCBIfam" id="NF004676">
    <property type="entry name" value="PRK06019.1-2"/>
    <property type="match status" value="1"/>
</dbReference>
<feature type="domain" description="ATP-grasp" evidence="7">
    <location>
        <begin position="111"/>
        <end position="297"/>
    </location>
</feature>
<reference evidence="8 9" key="1">
    <citation type="submission" date="2019-02" db="EMBL/GenBank/DDBJ databases">
        <title>Deep-cultivation of Planctomycetes and their phenomic and genomic characterization uncovers novel biology.</title>
        <authorList>
            <person name="Wiegand S."/>
            <person name="Jogler M."/>
            <person name="Boedeker C."/>
            <person name="Pinto D."/>
            <person name="Vollmers J."/>
            <person name="Rivas-Marin E."/>
            <person name="Kohn T."/>
            <person name="Peeters S.H."/>
            <person name="Heuer A."/>
            <person name="Rast P."/>
            <person name="Oberbeckmann S."/>
            <person name="Bunk B."/>
            <person name="Jeske O."/>
            <person name="Meyerdierks A."/>
            <person name="Storesund J.E."/>
            <person name="Kallscheuer N."/>
            <person name="Luecker S."/>
            <person name="Lage O.M."/>
            <person name="Pohl T."/>
            <person name="Merkel B.J."/>
            <person name="Hornburger P."/>
            <person name="Mueller R.-W."/>
            <person name="Bruemmer F."/>
            <person name="Labrenz M."/>
            <person name="Spormann A.M."/>
            <person name="Op den Camp H."/>
            <person name="Overmann J."/>
            <person name="Amann R."/>
            <person name="Jetten M.S.M."/>
            <person name="Mascher T."/>
            <person name="Medema M.H."/>
            <person name="Devos D.P."/>
            <person name="Kaster A.-K."/>
            <person name="Ovreas L."/>
            <person name="Rohde M."/>
            <person name="Galperin M.Y."/>
            <person name="Jogler C."/>
        </authorList>
    </citation>
    <scope>NUCLEOTIDE SEQUENCE [LARGE SCALE GENOMIC DNA]</scope>
    <source>
        <strain evidence="8 9">V22</strain>
    </source>
</reference>
<comment type="pathway">
    <text evidence="5 6">Purine metabolism; IMP biosynthesis via de novo pathway; 5-amino-1-(5-phospho-D-ribosyl)imidazole-4-carboxylate from 5-amino-1-(5-phospho-D-ribosyl)imidazole (N5-CAIR route): step 1/2.</text>
</comment>
<comment type="catalytic activity">
    <reaction evidence="5 6">
        <text>5-amino-1-(5-phospho-beta-D-ribosyl)imidazole + hydrogencarbonate + ATP = 5-carboxyamino-1-(5-phospho-D-ribosyl)imidazole + ADP + phosphate + 2 H(+)</text>
        <dbReference type="Rhea" id="RHEA:19317"/>
        <dbReference type="ChEBI" id="CHEBI:15378"/>
        <dbReference type="ChEBI" id="CHEBI:17544"/>
        <dbReference type="ChEBI" id="CHEBI:30616"/>
        <dbReference type="ChEBI" id="CHEBI:43474"/>
        <dbReference type="ChEBI" id="CHEBI:58730"/>
        <dbReference type="ChEBI" id="CHEBI:137981"/>
        <dbReference type="ChEBI" id="CHEBI:456216"/>
        <dbReference type="EC" id="6.3.4.18"/>
    </reaction>
</comment>
<dbReference type="GO" id="GO:0005829">
    <property type="term" value="C:cytosol"/>
    <property type="evidence" value="ECO:0007669"/>
    <property type="project" value="TreeGrafter"/>
</dbReference>
<feature type="binding site" evidence="5">
    <location>
        <position position="190"/>
    </location>
    <ligand>
        <name>ATP</name>
        <dbReference type="ChEBI" id="CHEBI:30616"/>
    </ligand>
</feature>
<feature type="binding site" evidence="5">
    <location>
        <position position="213"/>
    </location>
    <ligand>
        <name>ATP</name>
        <dbReference type="ChEBI" id="CHEBI:30616"/>
    </ligand>
</feature>
<keyword evidence="9" id="KW-1185">Reference proteome</keyword>
<keyword evidence="4 5" id="KW-0067">ATP-binding</keyword>
<evidence type="ECO:0000256" key="2">
    <source>
        <dbReference type="ARBA" id="ARBA00022741"/>
    </source>
</evidence>
<dbReference type="PROSITE" id="PS50975">
    <property type="entry name" value="ATP_GRASP"/>
    <property type="match status" value="1"/>
</dbReference>
<dbReference type="GO" id="GO:0004638">
    <property type="term" value="F:phosphoribosylaminoimidazole carboxylase activity"/>
    <property type="evidence" value="ECO:0007669"/>
    <property type="project" value="InterPro"/>
</dbReference>
<evidence type="ECO:0000256" key="4">
    <source>
        <dbReference type="ARBA" id="ARBA00022840"/>
    </source>
</evidence>
<evidence type="ECO:0000256" key="5">
    <source>
        <dbReference type="HAMAP-Rule" id="MF_01928"/>
    </source>
</evidence>
<dbReference type="EC" id="6.3.4.18" evidence="5 6"/>
<comment type="function">
    <text evidence="5">Catalyzes the ATP-dependent conversion of 5-aminoimidazole ribonucleotide (AIR) and HCO(3)(-) to N5-carboxyaminoimidazole ribonucleotide (N5-CAIR).</text>
</comment>
<dbReference type="GO" id="GO:0046872">
    <property type="term" value="F:metal ion binding"/>
    <property type="evidence" value="ECO:0007669"/>
    <property type="project" value="InterPro"/>
</dbReference>
<dbReference type="InterPro" id="IPR016185">
    <property type="entry name" value="PreATP-grasp_dom_sf"/>
</dbReference>
<dbReference type="Pfam" id="PF02222">
    <property type="entry name" value="ATP-grasp"/>
    <property type="match status" value="1"/>
</dbReference>
<dbReference type="InterPro" id="IPR011054">
    <property type="entry name" value="Rudment_hybrid_motif"/>
</dbReference>
<gene>
    <name evidence="5 6 8" type="primary">purK</name>
    <name evidence="8" type="ORF">V22_21100</name>
</gene>
<feature type="binding site" evidence="5">
    <location>
        <position position="107"/>
    </location>
    <ligand>
        <name>ATP</name>
        <dbReference type="ChEBI" id="CHEBI:30616"/>
    </ligand>
</feature>
<evidence type="ECO:0000259" key="7">
    <source>
        <dbReference type="PROSITE" id="PS50975"/>
    </source>
</evidence>
<dbReference type="GO" id="GO:0005524">
    <property type="term" value="F:ATP binding"/>
    <property type="evidence" value="ECO:0007669"/>
    <property type="project" value="UniProtKB-UniRule"/>
</dbReference>
<dbReference type="Gene3D" id="3.40.50.20">
    <property type="match status" value="1"/>
</dbReference>
<feature type="binding site" evidence="5">
    <location>
        <position position="147"/>
    </location>
    <ligand>
        <name>ATP</name>
        <dbReference type="ChEBI" id="CHEBI:30616"/>
    </ligand>
</feature>
<dbReference type="KEGG" id="chya:V22_21100"/>
<keyword evidence="1 5" id="KW-0436">Ligase</keyword>
<comment type="subunit">
    <text evidence="5 6">Homodimer.</text>
</comment>
<dbReference type="InterPro" id="IPR054350">
    <property type="entry name" value="PurT/PurK_preATP-grasp"/>
</dbReference>
<dbReference type="NCBIfam" id="TIGR01161">
    <property type="entry name" value="purK"/>
    <property type="match status" value="1"/>
</dbReference>
<dbReference type="InterPro" id="IPR003135">
    <property type="entry name" value="ATP-grasp_carboxylate-amine"/>
</dbReference>
<dbReference type="FunFam" id="3.30.470.20:FF:000029">
    <property type="entry name" value="N5-carboxyaminoimidazole ribonucleotide synthase"/>
    <property type="match status" value="1"/>
</dbReference>
<protein>
    <recommendedName>
        <fullName evidence="5 6">N5-carboxyaminoimidazole ribonucleotide synthase</fullName>
        <shortName evidence="5 6">N5-CAIR synthase</shortName>
        <ecNumber evidence="5 6">6.3.4.18</ecNumber>
    </recommendedName>
    <alternativeName>
        <fullName evidence="5 6">5-(carboxyamino)imidazole ribonucleotide synthetase</fullName>
    </alternativeName>
</protein>
<dbReference type="Gene3D" id="3.30.470.20">
    <property type="entry name" value="ATP-grasp fold, B domain"/>
    <property type="match status" value="1"/>
</dbReference>
<comment type="similarity">
    <text evidence="5 6">Belongs to the PurK/PurT family.</text>
</comment>
<dbReference type="Pfam" id="PF17769">
    <property type="entry name" value="PurK_C"/>
    <property type="match status" value="1"/>
</dbReference>
<dbReference type="InterPro" id="IPR040686">
    <property type="entry name" value="PurK_C"/>
</dbReference>
<dbReference type="UniPathway" id="UPA00074">
    <property type="reaction ID" value="UER00942"/>
</dbReference>
<dbReference type="SUPFAM" id="SSF51246">
    <property type="entry name" value="Rudiment single hybrid motif"/>
    <property type="match status" value="1"/>
</dbReference>
<evidence type="ECO:0000313" key="8">
    <source>
        <dbReference type="EMBL" id="QDT64867.1"/>
    </source>
</evidence>
<keyword evidence="2 5" id="KW-0547">Nucleotide-binding</keyword>
<dbReference type="RefSeq" id="WP_145262392.1">
    <property type="nucleotide sequence ID" value="NZ_CP036316.1"/>
</dbReference>
<dbReference type="InterPro" id="IPR005875">
    <property type="entry name" value="PurK"/>
</dbReference>
<dbReference type="PANTHER" id="PTHR11609:SF5">
    <property type="entry name" value="PHOSPHORIBOSYLAMINOIMIDAZOLE CARBOXYLASE"/>
    <property type="match status" value="1"/>
</dbReference>
<dbReference type="Proteomes" id="UP000319976">
    <property type="component" value="Chromosome"/>
</dbReference>
<organism evidence="8 9">
    <name type="scientific">Calycomorphotria hydatis</name>
    <dbReference type="NCBI Taxonomy" id="2528027"/>
    <lineage>
        <taxon>Bacteria</taxon>
        <taxon>Pseudomonadati</taxon>
        <taxon>Planctomycetota</taxon>
        <taxon>Planctomycetia</taxon>
        <taxon>Planctomycetales</taxon>
        <taxon>Planctomycetaceae</taxon>
        <taxon>Calycomorphotria</taxon>
    </lineage>
</organism>
<feature type="binding site" evidence="5">
    <location>
        <begin position="152"/>
        <end position="158"/>
    </location>
    <ligand>
        <name>ATP</name>
        <dbReference type="ChEBI" id="CHEBI:30616"/>
    </ligand>
</feature>
<dbReference type="GO" id="GO:0006189">
    <property type="term" value="P:'de novo' IMP biosynthetic process"/>
    <property type="evidence" value="ECO:0007669"/>
    <property type="project" value="UniProtKB-UniRule"/>
</dbReference>
<dbReference type="GO" id="GO:0034028">
    <property type="term" value="F:5-(carboxyamino)imidazole ribonucleotide synthase activity"/>
    <property type="evidence" value="ECO:0007669"/>
    <property type="project" value="UniProtKB-UniRule"/>
</dbReference>
<dbReference type="EMBL" id="CP036316">
    <property type="protein sequence ID" value="QDT64867.1"/>
    <property type="molecule type" value="Genomic_DNA"/>
</dbReference>
<proteinExistence type="inferred from homology"/>
<dbReference type="InterPro" id="IPR013815">
    <property type="entry name" value="ATP_grasp_subdomain_1"/>
</dbReference>
<dbReference type="AlphaFoldDB" id="A0A517T928"/>
<dbReference type="SUPFAM" id="SSF56059">
    <property type="entry name" value="Glutathione synthetase ATP-binding domain-like"/>
    <property type="match status" value="1"/>
</dbReference>
<dbReference type="Gene3D" id="3.30.1490.20">
    <property type="entry name" value="ATP-grasp fold, A domain"/>
    <property type="match status" value="1"/>
</dbReference>
<evidence type="ECO:0000313" key="9">
    <source>
        <dbReference type="Proteomes" id="UP000319976"/>
    </source>
</evidence>
<comment type="function">
    <text evidence="6">Catalyzes the ATP-dependent conversion of 5-aminoimidazole ribonucleotide (AIR) and HCO(3)- to N5-carboxyaminoimidazole ribonucleotide (N5-CAIR).</text>
</comment>
<evidence type="ECO:0000256" key="6">
    <source>
        <dbReference type="RuleBase" id="RU361200"/>
    </source>
</evidence>
<sequence length="384" mass="41364">MSGVILPGATLGMLGSGQLGRMFTFAAHAMGYRVHVFSPDADSPAGAVADQEIVADYNDLDAVRKFAQSVDVVSLEFENIPRDTLLAAEEFAPVRPGPEVLHVAQNRLREKSTLSAAGLPVTPFASVQSVEELQAAVQELGLPGVLKTASWGYDGKGQIKLTEESNLADAWRELDTDAAIYEKFINFRMEISVVGARGLTGEFQAFGPIENAHRNHILDVSTVPATASDDVAKQATSITRGVMEALNCIGVLCVEFFLTADDQLMINEIAPRPHNSGHLTIEAYRTSQFEQQVRAICGLPLGSTELISPSAMVNLLGDVWENGPPHWDAALKNPDLKLHLYGKQEARPGRKMGHMTVLADSAETAAKAALAARESLAQPVERLQ</sequence>
<feature type="binding site" evidence="5">
    <location>
        <begin position="267"/>
        <end position="268"/>
    </location>
    <ligand>
        <name>ATP</name>
        <dbReference type="ChEBI" id="CHEBI:30616"/>
    </ligand>
</feature>
<accession>A0A517T928</accession>
<feature type="binding site" evidence="5">
    <location>
        <begin position="182"/>
        <end position="185"/>
    </location>
    <ligand>
        <name>ATP</name>
        <dbReference type="ChEBI" id="CHEBI:30616"/>
    </ligand>
</feature>
<dbReference type="SUPFAM" id="SSF52440">
    <property type="entry name" value="PreATP-grasp domain"/>
    <property type="match status" value="1"/>
</dbReference>
<dbReference type="Pfam" id="PF22660">
    <property type="entry name" value="RS_preATP-grasp-like"/>
    <property type="match status" value="1"/>
</dbReference>
<evidence type="ECO:0000256" key="1">
    <source>
        <dbReference type="ARBA" id="ARBA00022598"/>
    </source>
</evidence>
<dbReference type="InterPro" id="IPR011761">
    <property type="entry name" value="ATP-grasp"/>
</dbReference>
<name>A0A517T928_9PLAN</name>
<dbReference type="NCBIfam" id="NF004679">
    <property type="entry name" value="PRK06019.1-5"/>
    <property type="match status" value="1"/>
</dbReference>
<dbReference type="FunFam" id="3.40.50.20:FF:000016">
    <property type="entry name" value="N5-carboxyaminoimidazole ribonucleotide synthase"/>
    <property type="match status" value="1"/>
</dbReference>
<dbReference type="NCBIfam" id="NF004675">
    <property type="entry name" value="PRK06019.1-1"/>
    <property type="match status" value="1"/>
</dbReference>
<keyword evidence="3 5" id="KW-0658">Purine biosynthesis</keyword>
<dbReference type="HAMAP" id="MF_01928">
    <property type="entry name" value="PurK"/>
    <property type="match status" value="1"/>
</dbReference>